<dbReference type="eggNOG" id="COG4843">
    <property type="taxonomic scope" value="Bacteria"/>
</dbReference>
<organism evidence="7 8">
    <name type="scientific">Gracilibacillus boraciitolerans JCM 21714</name>
    <dbReference type="NCBI Taxonomy" id="1298598"/>
    <lineage>
        <taxon>Bacteria</taxon>
        <taxon>Bacillati</taxon>
        <taxon>Bacillota</taxon>
        <taxon>Bacilli</taxon>
        <taxon>Bacillales</taxon>
        <taxon>Bacillaceae</taxon>
        <taxon>Gracilibacillus</taxon>
    </lineage>
</organism>
<dbReference type="InterPro" id="IPR019264">
    <property type="entry name" value="DUF2179"/>
</dbReference>
<reference evidence="7 8" key="1">
    <citation type="journal article" date="2014" name="Genome Announc.">
        <title>Draft Genome Sequence of the Boron-Tolerant and Moderately Halotolerant Bacterium Gracilibacillus boraciitolerans JCM 21714T.</title>
        <authorList>
            <person name="Ahmed I."/>
            <person name="Oshima K."/>
            <person name="Suda W."/>
            <person name="Kitamura K."/>
            <person name="Iida T."/>
            <person name="Ohmori Y."/>
            <person name="Fujiwara T."/>
            <person name="Hattori M."/>
            <person name="Ohkuma M."/>
        </authorList>
    </citation>
    <scope>NUCLEOTIDE SEQUENCE [LARGE SCALE GENOMIC DNA]</scope>
    <source>
        <strain evidence="7 8">JCM 21714</strain>
    </source>
</reference>
<protein>
    <recommendedName>
        <fullName evidence="6">DUF2179 domain-containing protein</fullName>
    </recommendedName>
</protein>
<dbReference type="Pfam" id="PF10035">
    <property type="entry name" value="DUF2179"/>
    <property type="match status" value="1"/>
</dbReference>
<dbReference type="EMBL" id="BAVS01000004">
    <property type="protein sequence ID" value="GAE92342.1"/>
    <property type="molecule type" value="Genomic_DNA"/>
</dbReference>
<feature type="domain" description="DUF2179" evidence="6">
    <location>
        <begin position="2"/>
        <end position="26"/>
    </location>
</feature>
<keyword evidence="3" id="KW-0812">Transmembrane</keyword>
<evidence type="ECO:0000256" key="2">
    <source>
        <dbReference type="ARBA" id="ARBA00022475"/>
    </source>
</evidence>
<comment type="caution">
    <text evidence="7">The sequence shown here is derived from an EMBL/GenBank/DDBJ whole genome shotgun (WGS) entry which is preliminary data.</text>
</comment>
<keyword evidence="8" id="KW-1185">Reference proteome</keyword>
<accession>W4VGJ6</accession>
<dbReference type="AlphaFoldDB" id="W4VGJ6"/>
<dbReference type="Proteomes" id="UP000019102">
    <property type="component" value="Unassembled WGS sequence"/>
</dbReference>
<evidence type="ECO:0000256" key="5">
    <source>
        <dbReference type="ARBA" id="ARBA00023136"/>
    </source>
</evidence>
<keyword evidence="2" id="KW-1003">Cell membrane</keyword>
<comment type="subcellular location">
    <subcellularLocation>
        <location evidence="1">Cell membrane</location>
        <topology evidence="1">Multi-pass membrane protein</topology>
    </subcellularLocation>
</comment>
<sequence>MQLYEAIKTIDPKAFIITYEPKQIYGGFWVKQVRKGRIRKSVEKADEEQQAQQEEVHREGE</sequence>
<evidence type="ECO:0000256" key="3">
    <source>
        <dbReference type="ARBA" id="ARBA00022692"/>
    </source>
</evidence>
<keyword evidence="4" id="KW-1133">Transmembrane helix</keyword>
<dbReference type="STRING" id="1298598.JCM21714_1333"/>
<evidence type="ECO:0000313" key="7">
    <source>
        <dbReference type="EMBL" id="GAE92342.1"/>
    </source>
</evidence>
<name>W4VGJ6_9BACI</name>
<proteinExistence type="predicted"/>
<dbReference type="GO" id="GO:0005886">
    <property type="term" value="C:plasma membrane"/>
    <property type="evidence" value="ECO:0007669"/>
    <property type="project" value="UniProtKB-SubCell"/>
</dbReference>
<keyword evidence="5" id="KW-0472">Membrane</keyword>
<gene>
    <name evidence="7" type="ORF">JCM21714_1333</name>
</gene>
<evidence type="ECO:0000256" key="4">
    <source>
        <dbReference type="ARBA" id="ARBA00022989"/>
    </source>
</evidence>
<evidence type="ECO:0000256" key="1">
    <source>
        <dbReference type="ARBA" id="ARBA00004651"/>
    </source>
</evidence>
<evidence type="ECO:0000259" key="6">
    <source>
        <dbReference type="Pfam" id="PF10035"/>
    </source>
</evidence>
<evidence type="ECO:0000313" key="8">
    <source>
        <dbReference type="Proteomes" id="UP000019102"/>
    </source>
</evidence>